<sequence length="84" mass="9062">MPDIPPDQRSLPHGGEVFGGVDPEEFCIPGGGRNEEFDVVEHAEFGGQPDGELQPDGIEGVLPTEVITQQSTVPNDGRRHTTRL</sequence>
<evidence type="ECO:0000313" key="3">
    <source>
        <dbReference type="Proteomes" id="UP000014139"/>
    </source>
</evidence>
<comment type="caution">
    <text evidence="2">The sequence shown here is derived from an EMBL/GenBank/DDBJ whole genome shotgun (WGS) entry which is preliminary data.</text>
</comment>
<dbReference type="AlphaFoldDB" id="R1HSH5"/>
<feature type="region of interest" description="Disordered" evidence="1">
    <location>
        <begin position="1"/>
        <end position="20"/>
    </location>
</feature>
<gene>
    <name evidence="2" type="ORF">H480_21417</name>
</gene>
<dbReference type="Proteomes" id="UP000014139">
    <property type="component" value="Unassembled WGS sequence"/>
</dbReference>
<evidence type="ECO:0000313" key="2">
    <source>
        <dbReference type="EMBL" id="EOD66495.1"/>
    </source>
</evidence>
<name>R1HSH5_9PSEU</name>
<keyword evidence="3" id="KW-1185">Reference proteome</keyword>
<accession>R1HSH5</accession>
<dbReference type="EMBL" id="AOUO01000307">
    <property type="protein sequence ID" value="EOD66495.1"/>
    <property type="molecule type" value="Genomic_DNA"/>
</dbReference>
<organism evidence="2 3">
    <name type="scientific">Amycolatopsis vancoresmycina DSM 44592</name>
    <dbReference type="NCBI Taxonomy" id="1292037"/>
    <lineage>
        <taxon>Bacteria</taxon>
        <taxon>Bacillati</taxon>
        <taxon>Actinomycetota</taxon>
        <taxon>Actinomycetes</taxon>
        <taxon>Pseudonocardiales</taxon>
        <taxon>Pseudonocardiaceae</taxon>
        <taxon>Amycolatopsis</taxon>
    </lineage>
</organism>
<proteinExistence type="predicted"/>
<protein>
    <submittedName>
        <fullName evidence="2">Uncharacterized protein</fullName>
    </submittedName>
</protein>
<evidence type="ECO:0000256" key="1">
    <source>
        <dbReference type="SAM" id="MobiDB-lite"/>
    </source>
</evidence>
<reference evidence="2 3" key="1">
    <citation type="submission" date="2013-02" db="EMBL/GenBank/DDBJ databases">
        <title>Draft genome sequence of Amycolatopsis vancoresmycina strain DSM 44592T.</title>
        <authorList>
            <person name="Kumar S."/>
            <person name="Kaur N."/>
            <person name="Kaur C."/>
            <person name="Raghava G.P.S."/>
            <person name="Mayilraj S."/>
        </authorList>
    </citation>
    <scope>NUCLEOTIDE SEQUENCE [LARGE SCALE GENOMIC DNA]</scope>
    <source>
        <strain evidence="2 3">DSM 44592</strain>
    </source>
</reference>